<feature type="compositionally biased region" description="Low complexity" evidence="1">
    <location>
        <begin position="12"/>
        <end position="22"/>
    </location>
</feature>
<evidence type="ECO:0000256" key="1">
    <source>
        <dbReference type="SAM" id="MobiDB-lite"/>
    </source>
</evidence>
<dbReference type="EMBL" id="MN739293">
    <property type="protein sequence ID" value="QHS97329.1"/>
    <property type="molecule type" value="Genomic_DNA"/>
</dbReference>
<name>A0A6C0C0J9_9ZZZZ</name>
<dbReference type="AlphaFoldDB" id="A0A6C0C0J9"/>
<organism evidence="2">
    <name type="scientific">viral metagenome</name>
    <dbReference type="NCBI Taxonomy" id="1070528"/>
    <lineage>
        <taxon>unclassified sequences</taxon>
        <taxon>metagenomes</taxon>
        <taxon>organismal metagenomes</taxon>
    </lineage>
</organism>
<feature type="region of interest" description="Disordered" evidence="1">
    <location>
        <begin position="1"/>
        <end position="26"/>
    </location>
</feature>
<reference evidence="2" key="1">
    <citation type="journal article" date="2020" name="Nature">
        <title>Giant virus diversity and host interactions through global metagenomics.</title>
        <authorList>
            <person name="Schulz F."/>
            <person name="Roux S."/>
            <person name="Paez-Espino D."/>
            <person name="Jungbluth S."/>
            <person name="Walsh D.A."/>
            <person name="Denef V.J."/>
            <person name="McMahon K.D."/>
            <person name="Konstantinidis K.T."/>
            <person name="Eloe-Fadrosh E.A."/>
            <person name="Kyrpides N.C."/>
            <person name="Woyke T."/>
        </authorList>
    </citation>
    <scope>NUCLEOTIDE SEQUENCE</scope>
    <source>
        <strain evidence="2">GVMAG-M-3300020169-51</strain>
    </source>
</reference>
<feature type="compositionally biased region" description="Basic residues" evidence="1">
    <location>
        <begin position="168"/>
        <end position="204"/>
    </location>
</feature>
<protein>
    <submittedName>
        <fullName evidence="2">Uncharacterized protein</fullName>
    </submittedName>
</protein>
<sequence>MKKSKTFSTDLASQPAAASAAPKQKEVRRGRFIVVQNPEEVVVEEEEDAIKQTDLIRESLILFRMYARTKNIKEKKTIKAELLEKDNKLNFYKANPGKVKVKGMLKKFLTNKVFSREIGEYAIKSLRNNESDDDFLKRYGLERVESELYIDSDGNSDDDLEKGDGGSKKKRRRKKRKKTRKKRKKRRKYKSKKRRKRTKRRRKH</sequence>
<evidence type="ECO:0000313" key="2">
    <source>
        <dbReference type="EMBL" id="QHS97329.1"/>
    </source>
</evidence>
<accession>A0A6C0C0J9</accession>
<feature type="compositionally biased region" description="Acidic residues" evidence="1">
    <location>
        <begin position="151"/>
        <end position="161"/>
    </location>
</feature>
<feature type="compositionally biased region" description="Polar residues" evidence="1">
    <location>
        <begin position="1"/>
        <end position="11"/>
    </location>
</feature>
<feature type="region of interest" description="Disordered" evidence="1">
    <location>
        <begin position="151"/>
        <end position="204"/>
    </location>
</feature>
<proteinExistence type="predicted"/>